<dbReference type="RefSeq" id="XP_022578084.1">
    <property type="nucleotide sequence ID" value="XM_022723961.1"/>
</dbReference>
<reference evidence="2" key="1">
    <citation type="journal article" date="2017" name="Genome Biol.">
        <title>Comparative genomics reveals high biological diversity and specific adaptations in the industrially and medically important fungal genus Aspergillus.</title>
        <authorList>
            <person name="de Vries R.P."/>
            <person name="Riley R."/>
            <person name="Wiebenga A."/>
            <person name="Aguilar-Osorio G."/>
            <person name="Amillis S."/>
            <person name="Uchima C.A."/>
            <person name="Anderluh G."/>
            <person name="Asadollahi M."/>
            <person name="Askin M."/>
            <person name="Barry K."/>
            <person name="Battaglia E."/>
            <person name="Bayram O."/>
            <person name="Benocci T."/>
            <person name="Braus-Stromeyer S.A."/>
            <person name="Caldana C."/>
            <person name="Canovas D."/>
            <person name="Cerqueira G.C."/>
            <person name="Chen F."/>
            <person name="Chen W."/>
            <person name="Choi C."/>
            <person name="Clum A."/>
            <person name="Dos Santos R.A."/>
            <person name="Damasio A.R."/>
            <person name="Diallinas G."/>
            <person name="Emri T."/>
            <person name="Fekete E."/>
            <person name="Flipphi M."/>
            <person name="Freyberg S."/>
            <person name="Gallo A."/>
            <person name="Gournas C."/>
            <person name="Habgood R."/>
            <person name="Hainaut M."/>
            <person name="Harispe M.L."/>
            <person name="Henrissat B."/>
            <person name="Hilden K.S."/>
            <person name="Hope R."/>
            <person name="Hossain A."/>
            <person name="Karabika E."/>
            <person name="Karaffa L."/>
            <person name="Karanyi Z."/>
            <person name="Krasevec N."/>
            <person name="Kuo A."/>
            <person name="Kusch H."/>
            <person name="LaButti K."/>
            <person name="Lagendijk E.L."/>
            <person name="Lapidus A."/>
            <person name="Levasseur A."/>
            <person name="Lindquist E."/>
            <person name="Lipzen A."/>
            <person name="Logrieco A.F."/>
            <person name="MacCabe A."/>
            <person name="Maekelae M.R."/>
            <person name="Malavazi I."/>
            <person name="Melin P."/>
            <person name="Meyer V."/>
            <person name="Mielnichuk N."/>
            <person name="Miskei M."/>
            <person name="Molnar A.P."/>
            <person name="Mule G."/>
            <person name="Ngan C.Y."/>
            <person name="Orejas M."/>
            <person name="Orosz E."/>
            <person name="Ouedraogo J.P."/>
            <person name="Overkamp K.M."/>
            <person name="Park H.-S."/>
            <person name="Perrone G."/>
            <person name="Piumi F."/>
            <person name="Punt P.J."/>
            <person name="Ram A.F."/>
            <person name="Ramon A."/>
            <person name="Rauscher S."/>
            <person name="Record E."/>
            <person name="Riano-Pachon D.M."/>
            <person name="Robert V."/>
            <person name="Roehrig J."/>
            <person name="Ruller R."/>
            <person name="Salamov A."/>
            <person name="Salih N.S."/>
            <person name="Samson R.A."/>
            <person name="Sandor E."/>
            <person name="Sanguinetti M."/>
            <person name="Schuetze T."/>
            <person name="Sepcic K."/>
            <person name="Shelest E."/>
            <person name="Sherlock G."/>
            <person name="Sophianopoulou V."/>
            <person name="Squina F.M."/>
            <person name="Sun H."/>
            <person name="Susca A."/>
            <person name="Todd R.B."/>
            <person name="Tsang A."/>
            <person name="Unkles S.E."/>
            <person name="van de Wiele N."/>
            <person name="van Rossen-Uffink D."/>
            <person name="Oliveira J.V."/>
            <person name="Vesth T.C."/>
            <person name="Visser J."/>
            <person name="Yu J.-H."/>
            <person name="Zhou M."/>
            <person name="Andersen M.R."/>
            <person name="Archer D.B."/>
            <person name="Baker S.E."/>
            <person name="Benoit I."/>
            <person name="Brakhage A.A."/>
            <person name="Braus G.H."/>
            <person name="Fischer R."/>
            <person name="Frisvad J.C."/>
            <person name="Goldman G.H."/>
            <person name="Houbraken J."/>
            <person name="Oakley B."/>
            <person name="Pocsi I."/>
            <person name="Scazzocchio C."/>
            <person name="Seiboth B."/>
            <person name="vanKuyk P.A."/>
            <person name="Wortman J."/>
            <person name="Dyer P.S."/>
            <person name="Grigoriev I.V."/>
        </authorList>
    </citation>
    <scope>NUCLEOTIDE SEQUENCE [LARGE SCALE GENOMIC DNA]</scope>
    <source>
        <strain evidence="2">CBS 506.65</strain>
    </source>
</reference>
<organism evidence="1 2">
    <name type="scientific">Penicilliopsis zonata CBS 506.65</name>
    <dbReference type="NCBI Taxonomy" id="1073090"/>
    <lineage>
        <taxon>Eukaryota</taxon>
        <taxon>Fungi</taxon>
        <taxon>Dikarya</taxon>
        <taxon>Ascomycota</taxon>
        <taxon>Pezizomycotina</taxon>
        <taxon>Eurotiomycetes</taxon>
        <taxon>Eurotiomycetidae</taxon>
        <taxon>Eurotiales</taxon>
        <taxon>Aspergillaceae</taxon>
        <taxon>Penicilliopsis</taxon>
    </lineage>
</organism>
<accession>A0A1L9S8U9</accession>
<dbReference type="OrthoDB" id="4526762at2759"/>
<dbReference type="AlphaFoldDB" id="A0A1L9S8U9"/>
<keyword evidence="2" id="KW-1185">Reference proteome</keyword>
<evidence type="ECO:0000313" key="1">
    <source>
        <dbReference type="EMBL" id="OJJ43574.1"/>
    </source>
</evidence>
<evidence type="ECO:0000313" key="2">
    <source>
        <dbReference type="Proteomes" id="UP000184188"/>
    </source>
</evidence>
<dbReference type="VEuPathDB" id="FungiDB:ASPZODRAFT_136031"/>
<gene>
    <name evidence="1" type="ORF">ASPZODRAFT_136031</name>
</gene>
<dbReference type="GeneID" id="34610426"/>
<name>A0A1L9S8U9_9EURO</name>
<proteinExistence type="predicted"/>
<dbReference type="Proteomes" id="UP000184188">
    <property type="component" value="Unassembled WGS sequence"/>
</dbReference>
<protein>
    <submittedName>
        <fullName evidence="1">Uncharacterized protein</fullName>
    </submittedName>
</protein>
<dbReference type="EMBL" id="KV878351">
    <property type="protein sequence ID" value="OJJ43574.1"/>
    <property type="molecule type" value="Genomic_DNA"/>
</dbReference>
<sequence>MFVSYSYEEIKTRGRLEWLDEHIATIHYVRDKAYNYTATKHWVQVDAHPSVNGRNPTYRHFIPRQEIVKALETKITRDNMTRREAFDYLMAVVEALHITPDEQFRTPPNAVLEQMEEDYYEGYNPEYRGAFGRNEEQEEDPYTIVEYNAWLTWAFESIADWQGNIFLGFGQGDGQGTILDIPCSPENSDPVTAFHQFNRCVEYSLVLAMEVDTLMQFYILQMQQVMAAITQSNQYWRPGEAHYQLGRALTNEYLQKKKLLLNN</sequence>